<evidence type="ECO:0000313" key="3">
    <source>
        <dbReference type="Proteomes" id="UP000001055"/>
    </source>
</evidence>
<dbReference type="RefSeq" id="XP_001803040.1">
    <property type="nucleotide sequence ID" value="XM_001802988.1"/>
</dbReference>
<dbReference type="KEGG" id="pno:SNOG_12822"/>
<feature type="region of interest" description="Disordered" evidence="1">
    <location>
        <begin position="1"/>
        <end position="35"/>
    </location>
</feature>
<evidence type="ECO:0000256" key="1">
    <source>
        <dbReference type="SAM" id="MobiDB-lite"/>
    </source>
</evidence>
<dbReference type="HOGENOM" id="CLU_2776762_0_0_1"/>
<dbReference type="InParanoid" id="Q0U5Z2"/>
<gene>
    <name evidence="2" type="ORF">SNOG_12822</name>
</gene>
<evidence type="ECO:0000313" key="2">
    <source>
        <dbReference type="EMBL" id="EAT79622.1"/>
    </source>
</evidence>
<protein>
    <submittedName>
        <fullName evidence="2">Uncharacterized protein</fullName>
    </submittedName>
</protein>
<feature type="compositionally biased region" description="Pro residues" evidence="1">
    <location>
        <begin position="1"/>
        <end position="12"/>
    </location>
</feature>
<feature type="compositionally biased region" description="Polar residues" evidence="1">
    <location>
        <begin position="16"/>
        <end position="27"/>
    </location>
</feature>
<proteinExistence type="predicted"/>
<dbReference type="GeneID" id="5979953"/>
<name>Q0U5Z2_PHANO</name>
<reference evidence="3" key="1">
    <citation type="journal article" date="2007" name="Plant Cell">
        <title>Dothideomycete-plant interactions illuminated by genome sequencing and EST analysis of the wheat pathogen Stagonospora nodorum.</title>
        <authorList>
            <person name="Hane J.K."/>
            <person name="Lowe R.G."/>
            <person name="Solomon P.S."/>
            <person name="Tan K.C."/>
            <person name="Schoch C.L."/>
            <person name="Spatafora J.W."/>
            <person name="Crous P.W."/>
            <person name="Kodira C."/>
            <person name="Birren B.W."/>
            <person name="Galagan J.E."/>
            <person name="Torriani S.F."/>
            <person name="McDonald B.A."/>
            <person name="Oliver R.P."/>
        </authorList>
    </citation>
    <scope>NUCLEOTIDE SEQUENCE [LARGE SCALE GENOMIC DNA]</scope>
    <source>
        <strain evidence="3">SN15 / ATCC MYA-4574 / FGSC 10173</strain>
    </source>
</reference>
<dbReference type="AlphaFoldDB" id="Q0U5Z2"/>
<accession>Q0U5Z2</accession>
<organism evidence="2 3">
    <name type="scientific">Phaeosphaeria nodorum (strain SN15 / ATCC MYA-4574 / FGSC 10173)</name>
    <name type="common">Glume blotch fungus</name>
    <name type="synonym">Parastagonospora nodorum</name>
    <dbReference type="NCBI Taxonomy" id="321614"/>
    <lineage>
        <taxon>Eukaryota</taxon>
        <taxon>Fungi</taxon>
        <taxon>Dikarya</taxon>
        <taxon>Ascomycota</taxon>
        <taxon>Pezizomycotina</taxon>
        <taxon>Dothideomycetes</taxon>
        <taxon>Pleosporomycetidae</taxon>
        <taxon>Pleosporales</taxon>
        <taxon>Pleosporineae</taxon>
        <taxon>Phaeosphaeriaceae</taxon>
        <taxon>Parastagonospora</taxon>
    </lineage>
</organism>
<dbReference type="VEuPathDB" id="FungiDB:JI435_128220"/>
<dbReference type="Proteomes" id="UP000001055">
    <property type="component" value="Unassembled WGS sequence"/>
</dbReference>
<dbReference type="EMBL" id="CH445348">
    <property type="protein sequence ID" value="EAT79622.1"/>
    <property type="molecule type" value="Genomic_DNA"/>
</dbReference>
<sequence>MPFRQAPPPSPLKPARSQQNASGVTFHTRSDPARSELTFPVGEKQASYQVALTRAENKSYLKKGTDTRP</sequence>